<proteinExistence type="predicted"/>
<organism evidence="2 3">
    <name type="scientific">Aquila chrysaetos chrysaetos</name>
    <dbReference type="NCBI Taxonomy" id="223781"/>
    <lineage>
        <taxon>Eukaryota</taxon>
        <taxon>Metazoa</taxon>
        <taxon>Chordata</taxon>
        <taxon>Craniata</taxon>
        <taxon>Vertebrata</taxon>
        <taxon>Euteleostomi</taxon>
        <taxon>Archelosauria</taxon>
        <taxon>Archosauria</taxon>
        <taxon>Dinosauria</taxon>
        <taxon>Saurischia</taxon>
        <taxon>Theropoda</taxon>
        <taxon>Coelurosauria</taxon>
        <taxon>Aves</taxon>
        <taxon>Neognathae</taxon>
        <taxon>Neoaves</taxon>
        <taxon>Telluraves</taxon>
        <taxon>Accipitrimorphae</taxon>
        <taxon>Accipitriformes</taxon>
        <taxon>Accipitridae</taxon>
        <taxon>Accipitrinae</taxon>
        <taxon>Aquila</taxon>
    </lineage>
</organism>
<dbReference type="Proteomes" id="UP000472275">
    <property type="component" value="Chromosome 12"/>
</dbReference>
<evidence type="ECO:0000313" key="3">
    <source>
        <dbReference type="Proteomes" id="UP000472275"/>
    </source>
</evidence>
<reference evidence="2" key="1">
    <citation type="submission" date="2025-08" db="UniProtKB">
        <authorList>
            <consortium name="Ensembl"/>
        </authorList>
    </citation>
    <scope>IDENTIFICATION</scope>
</reference>
<dbReference type="Ensembl" id="ENSACCT00020025677.1">
    <property type="protein sequence ID" value="ENSACCP00020024581.1"/>
    <property type="gene ID" value="ENSACCG00020016830.1"/>
</dbReference>
<keyword evidence="3" id="KW-1185">Reference proteome</keyword>
<feature type="region of interest" description="Disordered" evidence="1">
    <location>
        <begin position="131"/>
        <end position="164"/>
    </location>
</feature>
<dbReference type="InterPro" id="IPR045864">
    <property type="entry name" value="aa-tRNA-synth_II/BPL/LPL"/>
</dbReference>
<evidence type="ECO:0000313" key="2">
    <source>
        <dbReference type="Ensembl" id="ENSACCP00020024581.1"/>
    </source>
</evidence>
<dbReference type="AlphaFoldDB" id="A0A663FIA3"/>
<dbReference type="SUPFAM" id="SSF55681">
    <property type="entry name" value="Class II aaRS and biotin synthetases"/>
    <property type="match status" value="1"/>
</dbReference>
<feature type="compositionally biased region" description="Low complexity" evidence="1">
    <location>
        <begin position="132"/>
        <end position="149"/>
    </location>
</feature>
<accession>A0A663FIA3</accession>
<evidence type="ECO:0000256" key="1">
    <source>
        <dbReference type="SAM" id="MobiDB-lite"/>
    </source>
</evidence>
<feature type="region of interest" description="Disordered" evidence="1">
    <location>
        <begin position="208"/>
        <end position="268"/>
    </location>
</feature>
<name>A0A663FIA3_AQUCH</name>
<dbReference type="Gene3D" id="3.30.930.10">
    <property type="entry name" value="Bira Bifunctional Protein, Domain 2"/>
    <property type="match status" value="1"/>
</dbReference>
<dbReference type="InParanoid" id="A0A663FIA3"/>
<feature type="region of interest" description="Disordered" evidence="1">
    <location>
        <begin position="333"/>
        <end position="356"/>
    </location>
</feature>
<feature type="region of interest" description="Disordered" evidence="1">
    <location>
        <begin position="369"/>
        <end position="405"/>
    </location>
</feature>
<gene>
    <name evidence="2" type="primary">PARS2</name>
</gene>
<feature type="compositionally biased region" description="Basic residues" evidence="1">
    <location>
        <begin position="389"/>
        <end position="405"/>
    </location>
</feature>
<protein>
    <submittedName>
        <fullName evidence="2">Uncharacterized protein</fullName>
    </submittedName>
</protein>
<sequence length="405" mass="42975">MKRLLRRWRLPAGSGRQYGCGPRYGVPGRAKRLLVSQLFQPFNLQAGDEAGWEGRAGEPACRSQKLMLQGGLVYPSGPGCYYYLPPAVRAVEKLVKVVDGEMQAVGGAEAEHAQPELGGAVACQRPLGRDGAGALPAGGPARQGLLPGPHARGGRDGAGGRSEQPVLQAAPAAPLPGDQEVSGRAQAPLRLAAQPGVLHEGHVHLRRLRRGGSADLRPGVRRLPQPLRPPGPSLRQSAGGHGQHRRHRVPRVPAPGGRRRGQAAAVPRRTFRGQRGNAKRGANVLPHVRGKTHRDQRDRSGAHVLSGHQVLLRLQRRLLLLQEQTPAGRNGLLRAGHHSHPGGLHRGALHGGQHPLAEPHRALPALLHSPQERQQGGGGGSHAAGAGVRRPRRSAAPPRRRLGPG</sequence>
<reference evidence="2" key="2">
    <citation type="submission" date="2025-09" db="UniProtKB">
        <authorList>
            <consortium name="Ensembl"/>
        </authorList>
    </citation>
    <scope>IDENTIFICATION</scope>
</reference>